<evidence type="ECO:0000256" key="3">
    <source>
        <dbReference type="SAM" id="MobiDB-lite"/>
    </source>
</evidence>
<dbReference type="GO" id="GO:0015031">
    <property type="term" value="P:protein transport"/>
    <property type="evidence" value="ECO:0007669"/>
    <property type="project" value="TreeGrafter"/>
</dbReference>
<proteinExistence type="inferred from homology"/>
<keyword evidence="6" id="KW-1185">Reference proteome</keyword>
<protein>
    <submittedName>
        <fullName evidence="5">Arrestin_C domain-containing protein</fullName>
    </submittedName>
</protein>
<feature type="domain" description="Arrestin C-terminal-like" evidence="4">
    <location>
        <begin position="187"/>
        <end position="319"/>
    </location>
</feature>
<dbReference type="SUPFAM" id="SSF81296">
    <property type="entry name" value="E set domains"/>
    <property type="match status" value="2"/>
</dbReference>
<sequence length="411" mass="45873">MGKDKKNKASKHIKCDVQFDDNPQAVFRAGDTVSGTVEIQLDKPKKFRGIALRINGFAATSWNAKLTGTDAKNVKNNKKTHFNGREDYFGSVTYFVGSDVGNPLEVLAGVYRYPFSCEIPPSAPSSKEGKYGHIRYVVKLSLERPWKYDHVFQQLFIVKSHADLNVWQERMLKPARAEIVQAFYFGLTDPLIVTATTPRTGYAPGEVIEVTIHVNNQSSVDVRSITVKFQRVDTFLSQVPVVQQHLECTVMEERTIGRVAGRNDAMFEENILIGSTVPSDDERCRIIMTRYEVEVLVRPVRSTKKLLLTLPIVIGTVGLPKTLYPMQMLSKEREALGMDVPAVGAATPLTPLPLESPPPYPDDAQPSTSRAFAADNPTVDKPIAPSSEDVKEHEFEKGSEPYTPRDFDEND</sequence>
<name>A0A182PZ62_9DIPT</name>
<feature type="compositionally biased region" description="Basic and acidic residues" evidence="3">
    <location>
        <begin position="388"/>
        <end position="411"/>
    </location>
</feature>
<dbReference type="GO" id="GO:0005737">
    <property type="term" value="C:cytoplasm"/>
    <property type="evidence" value="ECO:0007669"/>
    <property type="project" value="TreeGrafter"/>
</dbReference>
<dbReference type="STRING" id="199890.A0A182PZ62"/>
<dbReference type="InterPro" id="IPR050357">
    <property type="entry name" value="Arrestin_domain-protein"/>
</dbReference>
<dbReference type="EnsemblMetazoa" id="AEPI015127-RA">
    <property type="protein sequence ID" value="AEPI015127-PA"/>
    <property type="gene ID" value="AEPI015127"/>
</dbReference>
<dbReference type="VEuPathDB" id="VectorBase:AEPI015127"/>
<reference evidence="5" key="2">
    <citation type="submission" date="2020-05" db="UniProtKB">
        <authorList>
            <consortium name="EnsemblMetazoa"/>
        </authorList>
    </citation>
    <scope>IDENTIFICATION</scope>
    <source>
        <strain evidence="5">Epiroticus2</strain>
    </source>
</reference>
<dbReference type="AlphaFoldDB" id="A0A182PZ62"/>
<feature type="region of interest" description="Disordered" evidence="3">
    <location>
        <begin position="347"/>
        <end position="411"/>
    </location>
</feature>
<dbReference type="InterPro" id="IPR014752">
    <property type="entry name" value="Arrestin-like_C"/>
</dbReference>
<dbReference type="Pfam" id="PF00339">
    <property type="entry name" value="Arrestin_N"/>
    <property type="match status" value="1"/>
</dbReference>
<dbReference type="InterPro" id="IPR011021">
    <property type="entry name" value="Arrestin-like_N"/>
</dbReference>
<dbReference type="InterPro" id="IPR011022">
    <property type="entry name" value="Arrestin_C-like"/>
</dbReference>
<dbReference type="Proteomes" id="UP000075885">
    <property type="component" value="Unassembled WGS sequence"/>
</dbReference>
<accession>A0A182PZ62</accession>
<evidence type="ECO:0000313" key="5">
    <source>
        <dbReference type="EnsemblMetazoa" id="AEPI015127-PA"/>
    </source>
</evidence>
<keyword evidence="2" id="KW-0716">Sensory transduction</keyword>
<dbReference type="PANTHER" id="PTHR11188:SF167">
    <property type="entry name" value="ARRESTIN C-TERMINAL-LIKE DOMAIN-CONTAINING PROTEIN-RELATED"/>
    <property type="match status" value="1"/>
</dbReference>
<dbReference type="PANTHER" id="PTHR11188">
    <property type="entry name" value="ARRESTIN DOMAIN CONTAINING PROTEIN"/>
    <property type="match status" value="1"/>
</dbReference>
<evidence type="ECO:0000256" key="1">
    <source>
        <dbReference type="ARBA" id="ARBA00005298"/>
    </source>
</evidence>
<dbReference type="Gene3D" id="2.60.40.640">
    <property type="match status" value="2"/>
</dbReference>
<feature type="compositionally biased region" description="Pro residues" evidence="3">
    <location>
        <begin position="350"/>
        <end position="361"/>
    </location>
</feature>
<evidence type="ECO:0000259" key="4">
    <source>
        <dbReference type="SMART" id="SM01017"/>
    </source>
</evidence>
<comment type="similarity">
    <text evidence="1">Belongs to the arrestin family.</text>
</comment>
<evidence type="ECO:0000256" key="2">
    <source>
        <dbReference type="ARBA" id="ARBA00022606"/>
    </source>
</evidence>
<reference evidence="6" key="1">
    <citation type="submission" date="2013-03" db="EMBL/GenBank/DDBJ databases">
        <title>The Genome Sequence of Anopheles epiroticus epiroticus2.</title>
        <authorList>
            <consortium name="The Broad Institute Genomics Platform"/>
            <person name="Neafsey D.E."/>
            <person name="Howell P."/>
            <person name="Walker B."/>
            <person name="Young S.K."/>
            <person name="Zeng Q."/>
            <person name="Gargeya S."/>
            <person name="Fitzgerald M."/>
            <person name="Haas B."/>
            <person name="Abouelleil A."/>
            <person name="Allen A.W."/>
            <person name="Alvarado L."/>
            <person name="Arachchi H.M."/>
            <person name="Berlin A.M."/>
            <person name="Chapman S.B."/>
            <person name="Gainer-Dewar J."/>
            <person name="Goldberg J."/>
            <person name="Griggs A."/>
            <person name="Gujja S."/>
            <person name="Hansen M."/>
            <person name="Howarth C."/>
            <person name="Imamovic A."/>
            <person name="Ireland A."/>
            <person name="Larimer J."/>
            <person name="McCowan C."/>
            <person name="Murphy C."/>
            <person name="Pearson M."/>
            <person name="Poon T.W."/>
            <person name="Priest M."/>
            <person name="Roberts A."/>
            <person name="Saif S."/>
            <person name="Shea T."/>
            <person name="Sisk P."/>
            <person name="Sykes S."/>
            <person name="Wortman J."/>
            <person name="Nusbaum C."/>
            <person name="Birren B."/>
        </authorList>
    </citation>
    <scope>NUCLEOTIDE SEQUENCE [LARGE SCALE GENOMIC DNA]</scope>
    <source>
        <strain evidence="6">Epiroticus2</strain>
    </source>
</reference>
<organism evidence="5 6">
    <name type="scientific">Anopheles epiroticus</name>
    <dbReference type="NCBI Taxonomy" id="199890"/>
    <lineage>
        <taxon>Eukaryota</taxon>
        <taxon>Metazoa</taxon>
        <taxon>Ecdysozoa</taxon>
        <taxon>Arthropoda</taxon>
        <taxon>Hexapoda</taxon>
        <taxon>Insecta</taxon>
        <taxon>Pterygota</taxon>
        <taxon>Neoptera</taxon>
        <taxon>Endopterygota</taxon>
        <taxon>Diptera</taxon>
        <taxon>Nematocera</taxon>
        <taxon>Culicoidea</taxon>
        <taxon>Culicidae</taxon>
        <taxon>Anophelinae</taxon>
        <taxon>Anopheles</taxon>
    </lineage>
</organism>
<dbReference type="InterPro" id="IPR014756">
    <property type="entry name" value="Ig_E-set"/>
</dbReference>
<evidence type="ECO:0000313" key="6">
    <source>
        <dbReference type="Proteomes" id="UP000075885"/>
    </source>
</evidence>
<dbReference type="Pfam" id="PF02752">
    <property type="entry name" value="Arrestin_C"/>
    <property type="match status" value="1"/>
</dbReference>
<dbReference type="SMART" id="SM01017">
    <property type="entry name" value="Arrestin_C"/>
    <property type="match status" value="1"/>
</dbReference>